<dbReference type="Pfam" id="PF12781">
    <property type="entry name" value="AAA_9"/>
    <property type="match status" value="1"/>
</dbReference>
<gene>
    <name evidence="2" type="ORF">DPMN_184989</name>
    <name evidence="3" type="ORF">DPMN_185044</name>
</gene>
<dbReference type="GO" id="GO:0045505">
    <property type="term" value="F:dynein intermediate chain binding"/>
    <property type="evidence" value="ECO:0007669"/>
    <property type="project" value="InterPro"/>
</dbReference>
<evidence type="ECO:0000313" key="3">
    <source>
        <dbReference type="EMBL" id="KAH3750518.1"/>
    </source>
</evidence>
<proteinExistence type="predicted"/>
<dbReference type="InterPro" id="IPR035706">
    <property type="entry name" value="AAA_9"/>
</dbReference>
<dbReference type="GO" id="GO:0007018">
    <property type="term" value="P:microtubule-based movement"/>
    <property type="evidence" value="ECO:0007669"/>
    <property type="project" value="InterPro"/>
</dbReference>
<name>A0A9D4I7Y7_DREPO</name>
<sequence length="69" mass="8098">MIRIGDKEIEYNPEFRFYITTKLSNPHYTPEISTKTTIVNFAVKEQGKLRLLREIIVLCHTVLAMVYLP</sequence>
<comment type="caution">
    <text evidence="3">The sequence shown here is derived from an EMBL/GenBank/DDBJ whole genome shotgun (WGS) entry which is preliminary data.</text>
</comment>
<dbReference type="Gene3D" id="3.40.50.300">
    <property type="entry name" value="P-loop containing nucleotide triphosphate hydrolases"/>
    <property type="match status" value="1"/>
</dbReference>
<dbReference type="InterPro" id="IPR026983">
    <property type="entry name" value="DHC"/>
</dbReference>
<organism evidence="3 4">
    <name type="scientific">Dreissena polymorpha</name>
    <name type="common">Zebra mussel</name>
    <name type="synonym">Mytilus polymorpha</name>
    <dbReference type="NCBI Taxonomy" id="45954"/>
    <lineage>
        <taxon>Eukaryota</taxon>
        <taxon>Metazoa</taxon>
        <taxon>Spiralia</taxon>
        <taxon>Lophotrochozoa</taxon>
        <taxon>Mollusca</taxon>
        <taxon>Bivalvia</taxon>
        <taxon>Autobranchia</taxon>
        <taxon>Heteroconchia</taxon>
        <taxon>Euheterodonta</taxon>
        <taxon>Imparidentia</taxon>
        <taxon>Neoheterodontei</taxon>
        <taxon>Myida</taxon>
        <taxon>Dreissenoidea</taxon>
        <taxon>Dreissenidae</taxon>
        <taxon>Dreissena</taxon>
    </lineage>
</organism>
<evidence type="ECO:0000259" key="1">
    <source>
        <dbReference type="Pfam" id="PF12781"/>
    </source>
</evidence>
<dbReference type="InterPro" id="IPR027417">
    <property type="entry name" value="P-loop_NTPase"/>
</dbReference>
<evidence type="ECO:0000313" key="2">
    <source>
        <dbReference type="EMBL" id="KAH3750466.1"/>
    </source>
</evidence>
<protein>
    <recommendedName>
        <fullName evidence="1">Dynein heavy chain ATP-binding dynein motor region domain-containing protein</fullName>
    </recommendedName>
</protein>
<evidence type="ECO:0000313" key="4">
    <source>
        <dbReference type="Proteomes" id="UP000828390"/>
    </source>
</evidence>
<dbReference type="Proteomes" id="UP000828390">
    <property type="component" value="Unassembled WGS sequence"/>
</dbReference>
<dbReference type="EMBL" id="JAIWYP010000010">
    <property type="protein sequence ID" value="KAH3750466.1"/>
    <property type="molecule type" value="Genomic_DNA"/>
</dbReference>
<dbReference type="GO" id="GO:0030286">
    <property type="term" value="C:dynein complex"/>
    <property type="evidence" value="ECO:0007669"/>
    <property type="project" value="InterPro"/>
</dbReference>
<dbReference type="GO" id="GO:0051959">
    <property type="term" value="F:dynein light intermediate chain binding"/>
    <property type="evidence" value="ECO:0007669"/>
    <property type="project" value="InterPro"/>
</dbReference>
<dbReference type="PANTHER" id="PTHR22878">
    <property type="entry name" value="DYNEIN HEAVY CHAIN 6, AXONEMAL-LIKE-RELATED"/>
    <property type="match status" value="1"/>
</dbReference>
<feature type="domain" description="Dynein heavy chain ATP-binding dynein motor region" evidence="1">
    <location>
        <begin position="1"/>
        <end position="55"/>
    </location>
</feature>
<dbReference type="PANTHER" id="PTHR22878:SF68">
    <property type="entry name" value="DYNEIN HEAVY CHAIN 6, AXONEMAL-LIKE"/>
    <property type="match status" value="1"/>
</dbReference>
<reference evidence="3" key="1">
    <citation type="journal article" date="2019" name="bioRxiv">
        <title>The Genome of the Zebra Mussel, Dreissena polymorpha: A Resource for Invasive Species Research.</title>
        <authorList>
            <person name="McCartney M.A."/>
            <person name="Auch B."/>
            <person name="Kono T."/>
            <person name="Mallez S."/>
            <person name="Zhang Y."/>
            <person name="Obille A."/>
            <person name="Becker A."/>
            <person name="Abrahante J.E."/>
            <person name="Garbe J."/>
            <person name="Badalamenti J.P."/>
            <person name="Herman A."/>
            <person name="Mangelson H."/>
            <person name="Liachko I."/>
            <person name="Sullivan S."/>
            <person name="Sone E.D."/>
            <person name="Koren S."/>
            <person name="Silverstein K.A.T."/>
            <person name="Beckman K.B."/>
            <person name="Gohl D.M."/>
        </authorList>
    </citation>
    <scope>NUCLEOTIDE SEQUENCE</scope>
    <source>
        <strain evidence="3">Duluth1</strain>
        <tissue evidence="3">Whole animal</tissue>
    </source>
</reference>
<dbReference type="AlphaFoldDB" id="A0A9D4I7Y7"/>
<keyword evidence="4" id="KW-1185">Reference proteome</keyword>
<dbReference type="EMBL" id="JAIWYP010000010">
    <property type="protein sequence ID" value="KAH3750518.1"/>
    <property type="molecule type" value="Genomic_DNA"/>
</dbReference>
<reference evidence="3" key="2">
    <citation type="submission" date="2020-11" db="EMBL/GenBank/DDBJ databases">
        <authorList>
            <person name="McCartney M.A."/>
            <person name="Auch B."/>
            <person name="Kono T."/>
            <person name="Mallez S."/>
            <person name="Becker A."/>
            <person name="Gohl D.M."/>
            <person name="Silverstein K.A.T."/>
            <person name="Koren S."/>
            <person name="Bechman K.B."/>
            <person name="Herman A."/>
            <person name="Abrahante J.E."/>
            <person name="Garbe J."/>
        </authorList>
    </citation>
    <scope>NUCLEOTIDE SEQUENCE</scope>
    <source>
        <strain evidence="3">Duluth1</strain>
        <tissue evidence="3">Whole animal</tissue>
    </source>
</reference>
<accession>A0A9D4I7Y7</accession>